<evidence type="ECO:0000313" key="2">
    <source>
        <dbReference type="Proteomes" id="UP000019150"/>
    </source>
</evidence>
<keyword evidence="2" id="KW-1185">Reference proteome</keyword>
<evidence type="ECO:0008006" key="3">
    <source>
        <dbReference type="Google" id="ProtNLM"/>
    </source>
</evidence>
<gene>
    <name evidence="1" type="ORF">NONO_c47360</name>
</gene>
<reference evidence="1 2" key="1">
    <citation type="journal article" date="2014" name="Appl. Environ. Microbiol.">
        <title>Insights into the Microbial Degradation of Rubber and Gutta-Percha by Analysis of the Complete Genome of Nocardia nova SH22a.</title>
        <authorList>
            <person name="Luo Q."/>
            <person name="Hiessl S."/>
            <person name="Poehlein A."/>
            <person name="Daniel R."/>
            <person name="Steinbuchel A."/>
        </authorList>
    </citation>
    <scope>NUCLEOTIDE SEQUENCE [LARGE SCALE GENOMIC DNA]</scope>
    <source>
        <strain evidence="1">SH22a</strain>
    </source>
</reference>
<dbReference type="EMBL" id="CP006850">
    <property type="protein sequence ID" value="AHH19520.1"/>
    <property type="molecule type" value="Genomic_DNA"/>
</dbReference>
<dbReference type="AlphaFoldDB" id="W5TJJ5"/>
<dbReference type="Proteomes" id="UP000019150">
    <property type="component" value="Chromosome"/>
</dbReference>
<dbReference type="OrthoDB" id="308644at2"/>
<dbReference type="HOGENOM" id="CLU_164851_1_0_11"/>
<evidence type="ECO:0000313" key="1">
    <source>
        <dbReference type="EMBL" id="AHH19520.1"/>
    </source>
</evidence>
<organism evidence="1 2">
    <name type="scientific">Nocardia nova SH22a</name>
    <dbReference type="NCBI Taxonomy" id="1415166"/>
    <lineage>
        <taxon>Bacteria</taxon>
        <taxon>Bacillati</taxon>
        <taxon>Actinomycetota</taxon>
        <taxon>Actinomycetes</taxon>
        <taxon>Mycobacteriales</taxon>
        <taxon>Nocardiaceae</taxon>
        <taxon>Nocardia</taxon>
    </lineage>
</organism>
<sequence>MGKVEKLLAKLRESPTNVTYDELHKVCCHYFGEPRQGGTSHAVFRKPWLGDPRVLIQRGRDGKAKPYQVKQVLAAIDKLSTESPREGLDDV</sequence>
<protein>
    <recommendedName>
        <fullName evidence="3">Toxin HicA</fullName>
    </recommendedName>
</protein>
<dbReference type="eggNOG" id="ENOG5032YNH">
    <property type="taxonomic scope" value="Bacteria"/>
</dbReference>
<dbReference type="STRING" id="1415166.NONO_c47360"/>
<accession>W5TJJ5</accession>
<proteinExistence type="predicted"/>
<dbReference type="PATRIC" id="fig|1415166.3.peg.4874"/>
<dbReference type="KEGG" id="nno:NONO_c47360"/>
<dbReference type="RefSeq" id="WP_025350919.1">
    <property type="nucleotide sequence ID" value="NZ_CP006850.1"/>
</dbReference>
<name>W5TJJ5_9NOCA</name>